<name>A0A9N9QT72_9NEOP</name>
<accession>A0A9N9QT72</accession>
<feature type="transmembrane region" description="Helical" evidence="9">
    <location>
        <begin position="12"/>
        <end position="30"/>
    </location>
</feature>
<feature type="transmembrane region" description="Helical" evidence="9">
    <location>
        <begin position="110"/>
        <end position="127"/>
    </location>
</feature>
<organism evidence="10 11">
    <name type="scientific">Diatraea saccharalis</name>
    <name type="common">sugarcane borer</name>
    <dbReference type="NCBI Taxonomy" id="40085"/>
    <lineage>
        <taxon>Eukaryota</taxon>
        <taxon>Metazoa</taxon>
        <taxon>Ecdysozoa</taxon>
        <taxon>Arthropoda</taxon>
        <taxon>Hexapoda</taxon>
        <taxon>Insecta</taxon>
        <taxon>Pterygota</taxon>
        <taxon>Neoptera</taxon>
        <taxon>Endopterygota</taxon>
        <taxon>Lepidoptera</taxon>
        <taxon>Glossata</taxon>
        <taxon>Ditrysia</taxon>
        <taxon>Pyraloidea</taxon>
        <taxon>Crambidae</taxon>
        <taxon>Crambinae</taxon>
        <taxon>Diatraea</taxon>
    </lineage>
</organism>
<dbReference type="InterPro" id="IPR012506">
    <property type="entry name" value="TMEM86B-like"/>
</dbReference>
<dbReference type="OrthoDB" id="2133758at2759"/>
<dbReference type="PANTHER" id="PTHR31885:SF6">
    <property type="entry name" value="GH04784P"/>
    <property type="match status" value="1"/>
</dbReference>
<comment type="catalytic activity">
    <reaction evidence="8">
        <text>a 1-O-(1Z-alkenyl)-sn-glycero-3-phosphocholine + H2O = a 2,3-saturated aldehyde + sn-glycerol 3-phosphocholine</text>
        <dbReference type="Rhea" id="RHEA:22544"/>
        <dbReference type="ChEBI" id="CHEBI:15377"/>
        <dbReference type="ChEBI" id="CHEBI:16870"/>
        <dbReference type="ChEBI" id="CHEBI:73359"/>
        <dbReference type="ChEBI" id="CHEBI:77287"/>
        <dbReference type="EC" id="3.3.2.2"/>
    </reaction>
</comment>
<dbReference type="EMBL" id="OU893332">
    <property type="protein sequence ID" value="CAG9782628.1"/>
    <property type="molecule type" value="Genomic_DNA"/>
</dbReference>
<keyword evidence="11" id="KW-1185">Reference proteome</keyword>
<feature type="transmembrane region" description="Helical" evidence="9">
    <location>
        <begin position="87"/>
        <end position="104"/>
    </location>
</feature>
<evidence type="ECO:0000256" key="8">
    <source>
        <dbReference type="ARBA" id="ARBA00049560"/>
    </source>
</evidence>
<feature type="transmembrane region" description="Helical" evidence="9">
    <location>
        <begin position="181"/>
        <end position="199"/>
    </location>
</feature>
<dbReference type="GO" id="GO:0047408">
    <property type="term" value="F:alkenylglycerophosphocholine hydrolase activity"/>
    <property type="evidence" value="ECO:0007669"/>
    <property type="project" value="UniProtKB-EC"/>
</dbReference>
<comment type="similarity">
    <text evidence="2">Belongs to the TMEM86 family.</text>
</comment>
<dbReference type="PANTHER" id="PTHR31885">
    <property type="entry name" value="GH04784P"/>
    <property type="match status" value="1"/>
</dbReference>
<evidence type="ECO:0000256" key="1">
    <source>
        <dbReference type="ARBA" id="ARBA00004141"/>
    </source>
</evidence>
<keyword evidence="3 9" id="KW-0812">Transmembrane</keyword>
<evidence type="ECO:0000256" key="4">
    <source>
        <dbReference type="ARBA" id="ARBA00022989"/>
    </source>
</evidence>
<evidence type="ECO:0000256" key="5">
    <source>
        <dbReference type="ARBA" id="ARBA00023136"/>
    </source>
</evidence>
<evidence type="ECO:0000256" key="6">
    <source>
        <dbReference type="ARBA" id="ARBA00035673"/>
    </source>
</evidence>
<evidence type="ECO:0000256" key="3">
    <source>
        <dbReference type="ARBA" id="ARBA00022692"/>
    </source>
</evidence>
<gene>
    <name evidence="10" type="ORF">DIATSA_LOCUS870</name>
</gene>
<evidence type="ECO:0000313" key="11">
    <source>
        <dbReference type="Proteomes" id="UP001153714"/>
    </source>
</evidence>
<reference evidence="10" key="1">
    <citation type="submission" date="2021-12" db="EMBL/GenBank/DDBJ databases">
        <authorList>
            <person name="King R."/>
        </authorList>
    </citation>
    <scope>NUCLEOTIDE SEQUENCE</scope>
</reference>
<sequence>MLSPTQLLKRIGVGGGLVPFFKCVCVYFAAGSGIAPSAAAVAAKVAPILCLLLFVLIHHGPSMHQKPNTAFEGLCYATARGWYARRIALGLALSAVGDALLVFPQRLAGGMAWFAGAHVAYMAAFGWRPRAAALGAALAAATALFCCQLRPPAELRVAVPAYSVLLGGMAWRGAARGGTSAAGALLFLLSDAILSYSLFAGPVPYKQAVVMSTYYLGQLGIAVSVLDHRRIHGH</sequence>
<dbReference type="Pfam" id="PF07947">
    <property type="entry name" value="YhhN"/>
    <property type="match status" value="1"/>
</dbReference>
<keyword evidence="5 9" id="KW-0472">Membrane</keyword>
<evidence type="ECO:0000256" key="7">
    <source>
        <dbReference type="ARBA" id="ARBA00049458"/>
    </source>
</evidence>
<feature type="transmembrane region" description="Helical" evidence="9">
    <location>
        <begin position="205"/>
        <end position="226"/>
    </location>
</feature>
<evidence type="ECO:0000256" key="2">
    <source>
        <dbReference type="ARBA" id="ARBA00007375"/>
    </source>
</evidence>
<dbReference type="GO" id="GO:0016020">
    <property type="term" value="C:membrane"/>
    <property type="evidence" value="ECO:0007669"/>
    <property type="project" value="UniProtKB-SubCell"/>
</dbReference>
<dbReference type="EC" id="3.3.2.2" evidence="6"/>
<reference evidence="10" key="2">
    <citation type="submission" date="2022-10" db="EMBL/GenBank/DDBJ databases">
        <authorList>
            <consortium name="ENA_rothamsted_submissions"/>
            <consortium name="culmorum"/>
            <person name="King R."/>
        </authorList>
    </citation>
    <scope>NUCLEOTIDE SEQUENCE</scope>
</reference>
<dbReference type="AlphaFoldDB" id="A0A9N9QT72"/>
<protein>
    <recommendedName>
        <fullName evidence="6">lysoplasmalogenase</fullName>
        <ecNumber evidence="6">3.3.2.2</ecNumber>
    </recommendedName>
</protein>
<dbReference type="Proteomes" id="UP001153714">
    <property type="component" value="Chromosome 1"/>
</dbReference>
<feature type="transmembrane region" description="Helical" evidence="9">
    <location>
        <begin position="36"/>
        <end position="57"/>
    </location>
</feature>
<evidence type="ECO:0000256" key="9">
    <source>
        <dbReference type="SAM" id="Phobius"/>
    </source>
</evidence>
<evidence type="ECO:0000313" key="10">
    <source>
        <dbReference type="EMBL" id="CAG9782628.1"/>
    </source>
</evidence>
<proteinExistence type="inferred from homology"/>
<keyword evidence="4 9" id="KW-1133">Transmembrane helix</keyword>
<comment type="subcellular location">
    <subcellularLocation>
        <location evidence="1">Membrane</location>
        <topology evidence="1">Multi-pass membrane protein</topology>
    </subcellularLocation>
</comment>
<comment type="catalytic activity">
    <reaction evidence="7">
        <text>a 1-O-(1Z-alkenyl)-sn-glycero-3-phosphoethanolamine + H2O = a 2,3-saturated aldehyde + sn-glycero-3-phosphoethanolamine</text>
        <dbReference type="Rhea" id="RHEA:16905"/>
        <dbReference type="ChEBI" id="CHEBI:15377"/>
        <dbReference type="ChEBI" id="CHEBI:73359"/>
        <dbReference type="ChEBI" id="CHEBI:77288"/>
        <dbReference type="ChEBI" id="CHEBI:143890"/>
        <dbReference type="EC" id="3.3.2.2"/>
    </reaction>
</comment>